<dbReference type="AlphaFoldDB" id="U5N7X7"/>
<evidence type="ECO:0000313" key="3">
    <source>
        <dbReference type="Proteomes" id="UP000017184"/>
    </source>
</evidence>
<evidence type="ECO:0000256" key="1">
    <source>
        <dbReference type="SAM" id="Phobius"/>
    </source>
</evidence>
<dbReference type="EMBL" id="CP004885">
    <property type="protein sequence ID" value="AGX87497.1"/>
    <property type="molecule type" value="Genomic_DNA"/>
</dbReference>
<accession>U5N7X7</accession>
<organism evidence="2 3">
    <name type="scientific">Candidatus Symbiobacter mobilis CR</name>
    <dbReference type="NCBI Taxonomy" id="946483"/>
    <lineage>
        <taxon>Bacteria</taxon>
        <taxon>Pseudomonadati</taxon>
        <taxon>Pseudomonadota</taxon>
        <taxon>Betaproteobacteria</taxon>
        <taxon>Burkholderiales</taxon>
        <taxon>Comamonadaceae</taxon>
    </lineage>
</organism>
<keyword evidence="1" id="KW-0812">Transmembrane</keyword>
<protein>
    <submittedName>
        <fullName evidence="2">Uncharacterized protein</fullName>
    </submittedName>
</protein>
<dbReference type="KEGG" id="cbx:Cenrod_1410"/>
<keyword evidence="3" id="KW-1185">Reference proteome</keyword>
<evidence type="ECO:0000313" key="2">
    <source>
        <dbReference type="EMBL" id="AGX87497.1"/>
    </source>
</evidence>
<name>U5N7X7_9BURK</name>
<gene>
    <name evidence="2" type="ORF">Cenrod_1410</name>
</gene>
<dbReference type="HOGENOM" id="CLU_3248848_0_0_4"/>
<keyword evidence="1" id="KW-0472">Membrane</keyword>
<proteinExistence type="predicted"/>
<dbReference type="Proteomes" id="UP000017184">
    <property type="component" value="Chromosome"/>
</dbReference>
<dbReference type="RefSeq" id="WP_022772908.1">
    <property type="nucleotide sequence ID" value="NC_022576.1"/>
</dbReference>
<keyword evidence="1" id="KW-1133">Transmembrane helix</keyword>
<dbReference type="STRING" id="946483.Cenrod_1410"/>
<reference evidence="2 3" key="1">
    <citation type="journal article" date="2013" name="Genome Biol.">
        <title>Genomic analysis reveals key aspects of prokaryotic symbiosis in the phototrophic consortium "Chlorochromatium aggregatum".</title>
        <authorList>
            <person name="Liu Z."/>
            <person name="Muller J."/>
            <person name="Li T."/>
            <person name="Alvey R.M."/>
            <person name="Vogl K."/>
            <person name="Frigaard N.U."/>
            <person name="Rockwell N.C."/>
            <person name="Boyd E.S."/>
            <person name="Tomsho L.P."/>
            <person name="Schuster S.C."/>
            <person name="Henke P."/>
            <person name="Rohde M."/>
            <person name="Overmann J."/>
            <person name="Bryant D.A."/>
        </authorList>
    </citation>
    <scope>NUCLEOTIDE SEQUENCE [LARGE SCALE GENOMIC DNA]</scope>
    <source>
        <strain evidence="2">CR</strain>
    </source>
</reference>
<feature type="transmembrane region" description="Helical" evidence="1">
    <location>
        <begin position="12"/>
        <end position="33"/>
    </location>
</feature>
<sequence>MYPCNNSPLENLAAFAIAFAAGVLSTTILQWYVGRIQKPEWD</sequence>